<comment type="caution">
    <text evidence="2">The sequence shown here is derived from an EMBL/GenBank/DDBJ whole genome shotgun (WGS) entry which is preliminary data.</text>
</comment>
<sequence length="443" mass="49676">MRKRLIKLLSALCITVMAGGVLTGCGGNSGSTTTDSKSSNGEKVTLTFGSHQSGLPTSGVVQELAKQFETETGIKIDFQISPDAQWRDLLKVKLDSGEAPDIFCADADPLNLVTRVNPEKYVVDVSKEEWVKRMDPNVIPSISYKDKVYGITFPGKKMYFYVYNKEIFQKLGLKVPTTYEEFKNVCQKIKDSGVTPIFEGTQNGWHQVLPLFETGAMYQQKHPDLYNKLNKNEIDLDTVPELETIISQLKEFATLGFYGDSYLSNSVENAKEAMAKGKAAMFIAEAAWRNEVKGDFPDFDTNKLGIFVMPWGDNQAIGVNPASNAYFINKNGKHSAEALKFFEFLAKPENLQKRLDGQPGLSEICWPEIPSKYSKEDQTYIDSLKKGMVMQAGVKYIDSQWMDIGKDLEAMYTGSSNPQDVLKTIMSRRTEQAKLQKDPDWNK</sequence>
<dbReference type="PANTHER" id="PTHR43649">
    <property type="entry name" value="ARABINOSE-BINDING PROTEIN-RELATED"/>
    <property type="match status" value="1"/>
</dbReference>
<dbReference type="InterPro" id="IPR006059">
    <property type="entry name" value="SBP"/>
</dbReference>
<dbReference type="EMBL" id="LZZM01000229">
    <property type="protein sequence ID" value="OOM71642.1"/>
    <property type="molecule type" value="Genomic_DNA"/>
</dbReference>
<gene>
    <name evidence="2" type="primary">msmE_4</name>
    <name evidence="2" type="ORF">CLPUN_49230</name>
</gene>
<protein>
    <submittedName>
        <fullName evidence="2">Multiple sugar-binding protein</fullName>
    </submittedName>
</protein>
<dbReference type="OrthoDB" id="9798191at2"/>
<keyword evidence="1" id="KW-0732">Signal</keyword>
<name>A0A1S8T1U9_9CLOT</name>
<dbReference type="Proteomes" id="UP000190890">
    <property type="component" value="Unassembled WGS sequence"/>
</dbReference>
<dbReference type="SUPFAM" id="SSF53850">
    <property type="entry name" value="Periplasmic binding protein-like II"/>
    <property type="match status" value="1"/>
</dbReference>
<keyword evidence="3" id="KW-1185">Reference proteome</keyword>
<dbReference type="PROSITE" id="PS51257">
    <property type="entry name" value="PROKAR_LIPOPROTEIN"/>
    <property type="match status" value="1"/>
</dbReference>
<evidence type="ECO:0000313" key="2">
    <source>
        <dbReference type="EMBL" id="OOM71642.1"/>
    </source>
</evidence>
<dbReference type="Pfam" id="PF01547">
    <property type="entry name" value="SBP_bac_1"/>
    <property type="match status" value="1"/>
</dbReference>
<dbReference type="InterPro" id="IPR050490">
    <property type="entry name" value="Bact_solute-bd_prot1"/>
</dbReference>
<proteinExistence type="predicted"/>
<dbReference type="STRING" id="29367.CLPUN_49230"/>
<reference evidence="2 3" key="1">
    <citation type="submission" date="2016-05" db="EMBL/GenBank/DDBJ databases">
        <title>Microbial solvent formation.</title>
        <authorList>
            <person name="Poehlein A."/>
            <person name="Montoya Solano J.D."/>
            <person name="Flitsch S."/>
            <person name="Krabben P."/>
            <person name="Duerre P."/>
            <person name="Daniel R."/>
        </authorList>
    </citation>
    <scope>NUCLEOTIDE SEQUENCE [LARGE SCALE GENOMIC DNA]</scope>
    <source>
        <strain evidence="2 3">DSM 2619</strain>
    </source>
</reference>
<feature type="chain" id="PRO_5039603304" evidence="1">
    <location>
        <begin position="19"/>
        <end position="443"/>
    </location>
</feature>
<feature type="signal peptide" evidence="1">
    <location>
        <begin position="1"/>
        <end position="18"/>
    </location>
</feature>
<dbReference type="AlphaFoldDB" id="A0A1S8T1U9"/>
<evidence type="ECO:0000313" key="3">
    <source>
        <dbReference type="Proteomes" id="UP000190890"/>
    </source>
</evidence>
<dbReference type="Gene3D" id="3.40.190.10">
    <property type="entry name" value="Periplasmic binding protein-like II"/>
    <property type="match status" value="2"/>
</dbReference>
<organism evidence="2 3">
    <name type="scientific">Clostridium puniceum</name>
    <dbReference type="NCBI Taxonomy" id="29367"/>
    <lineage>
        <taxon>Bacteria</taxon>
        <taxon>Bacillati</taxon>
        <taxon>Bacillota</taxon>
        <taxon>Clostridia</taxon>
        <taxon>Eubacteriales</taxon>
        <taxon>Clostridiaceae</taxon>
        <taxon>Clostridium</taxon>
    </lineage>
</organism>
<evidence type="ECO:0000256" key="1">
    <source>
        <dbReference type="SAM" id="SignalP"/>
    </source>
</evidence>
<dbReference type="RefSeq" id="WP_077849822.1">
    <property type="nucleotide sequence ID" value="NZ_LZZM01000229.1"/>
</dbReference>
<accession>A0A1S8T1U9</accession>